<feature type="transmembrane region" description="Helical" evidence="2">
    <location>
        <begin position="143"/>
        <end position="161"/>
    </location>
</feature>
<dbReference type="Gene3D" id="2.40.30.10">
    <property type="entry name" value="Translation factors"/>
    <property type="match status" value="1"/>
</dbReference>
<evidence type="ECO:0000256" key="1">
    <source>
        <dbReference type="ARBA" id="ARBA00001974"/>
    </source>
</evidence>
<keyword evidence="2" id="KW-1133">Transmembrane helix</keyword>
<comment type="caution">
    <text evidence="4">The sequence shown here is derived from an EMBL/GenBank/DDBJ whole genome shotgun (WGS) entry which is preliminary data.</text>
</comment>
<keyword evidence="5" id="KW-1185">Reference proteome</keyword>
<feature type="transmembrane region" description="Helical" evidence="2">
    <location>
        <begin position="224"/>
        <end position="247"/>
    </location>
</feature>
<feature type="transmembrane region" description="Helical" evidence="2">
    <location>
        <begin position="12"/>
        <end position="36"/>
    </location>
</feature>
<dbReference type="AlphaFoldDB" id="A0A3L7ARD9"/>
<reference evidence="4 5" key="1">
    <citation type="submission" date="2018-10" db="EMBL/GenBank/DDBJ databases">
        <authorList>
            <person name="Li J."/>
        </authorList>
    </citation>
    <scope>NUCLEOTIDE SEQUENCE [LARGE SCALE GENOMIC DNA]</scope>
    <source>
        <strain evidence="4 5">JCM 11654</strain>
    </source>
</reference>
<evidence type="ECO:0000313" key="5">
    <source>
        <dbReference type="Proteomes" id="UP000269438"/>
    </source>
</evidence>
<gene>
    <name evidence="4" type="ORF">D9V34_06900</name>
</gene>
<evidence type="ECO:0000259" key="3">
    <source>
        <dbReference type="PROSITE" id="PS51384"/>
    </source>
</evidence>
<dbReference type="InterPro" id="IPR017927">
    <property type="entry name" value="FAD-bd_FR_type"/>
</dbReference>
<feature type="transmembrane region" description="Helical" evidence="2">
    <location>
        <begin position="42"/>
        <end position="63"/>
    </location>
</feature>
<comment type="cofactor">
    <cofactor evidence="1">
        <name>FAD</name>
        <dbReference type="ChEBI" id="CHEBI:57692"/>
    </cofactor>
</comment>
<dbReference type="OrthoDB" id="9801223at2"/>
<dbReference type="EMBL" id="RCUY01000005">
    <property type="protein sequence ID" value="RLP82967.1"/>
    <property type="molecule type" value="Genomic_DNA"/>
</dbReference>
<feature type="domain" description="FAD-binding FR-type" evidence="3">
    <location>
        <begin position="266"/>
        <end position="369"/>
    </location>
</feature>
<proteinExistence type="predicted"/>
<dbReference type="SUPFAM" id="SSF63380">
    <property type="entry name" value="Riboflavin synthase domain-like"/>
    <property type="match status" value="1"/>
</dbReference>
<organism evidence="4 5">
    <name type="scientific">Mycetocola lacteus</name>
    <dbReference type="NCBI Taxonomy" id="76637"/>
    <lineage>
        <taxon>Bacteria</taxon>
        <taxon>Bacillati</taxon>
        <taxon>Actinomycetota</taxon>
        <taxon>Actinomycetes</taxon>
        <taxon>Micrococcales</taxon>
        <taxon>Microbacteriaceae</taxon>
        <taxon>Mycetocola</taxon>
    </lineage>
</organism>
<dbReference type="PANTHER" id="PTHR47354:SF5">
    <property type="entry name" value="PROTEIN RFBI"/>
    <property type="match status" value="1"/>
</dbReference>
<feature type="transmembrane region" description="Helical" evidence="2">
    <location>
        <begin position="75"/>
        <end position="91"/>
    </location>
</feature>
<name>A0A3L7ARD9_9MICO</name>
<sequence length="501" mass="53215">MITRLDRLLGRVTMYRLVLLVLLALWVIAAVLSLIGVLSFPILGLVLSLVVAVVAGWVSNRIFALIWRVSPHGESSLVTALILVFLFFPLPTMESQGMLALAVVAANLSKYLLAWRGRHLFNPVAAGAMVVAATGIGGAVWWIATPALFVPLVLGAALVLHRARAWDIALPVIVIGVVGTLLKLVSTGADPLGAGWIALASYPYLFLGAFMMSEPLTAPPRRRWRMLVSAIVGLISLIPLNLGALAMSPELALLVGNAVAFGFGPRSRVRLTLEAREEHAGGIADLSFVPERPLRLRPGQYLELSIPHRGADGRGLRRVFSVASAPGASSVRIITRVEERASSFKQALLALKPGTHVAVSAVGGDFTVRGGADELWLANGVGLTPFLAAADARTARPASGPTLIWALRAGEDPVWAEPVLRRGGVRVLIVGPESLARQGALPAGWLYAGTRVDEHALEIARPAGRPTHAYVAGSPAFVASASRAARSHGVHRVRTDRFIGY</sequence>
<dbReference type="Proteomes" id="UP000269438">
    <property type="component" value="Unassembled WGS sequence"/>
</dbReference>
<dbReference type="SUPFAM" id="SSF52343">
    <property type="entry name" value="Ferredoxin reductase-like, C-terminal NADP-linked domain"/>
    <property type="match status" value="1"/>
</dbReference>
<dbReference type="PANTHER" id="PTHR47354">
    <property type="entry name" value="NADH OXIDOREDUCTASE HCR"/>
    <property type="match status" value="1"/>
</dbReference>
<keyword evidence="2" id="KW-0812">Transmembrane</keyword>
<feature type="transmembrane region" description="Helical" evidence="2">
    <location>
        <begin position="168"/>
        <end position="186"/>
    </location>
</feature>
<dbReference type="GO" id="GO:0016491">
    <property type="term" value="F:oxidoreductase activity"/>
    <property type="evidence" value="ECO:0007669"/>
    <property type="project" value="InterPro"/>
</dbReference>
<dbReference type="InterPro" id="IPR039261">
    <property type="entry name" value="FNR_nucleotide-bd"/>
</dbReference>
<dbReference type="InterPro" id="IPR017938">
    <property type="entry name" value="Riboflavin_synthase-like_b-brl"/>
</dbReference>
<keyword evidence="2" id="KW-0472">Membrane</keyword>
<protein>
    <submittedName>
        <fullName evidence="4">Oxidoreductase</fullName>
    </submittedName>
</protein>
<dbReference type="RefSeq" id="WP_147441639.1">
    <property type="nucleotide sequence ID" value="NZ_RCUY01000005.1"/>
</dbReference>
<dbReference type="CDD" id="cd00322">
    <property type="entry name" value="FNR_like"/>
    <property type="match status" value="1"/>
</dbReference>
<dbReference type="Gene3D" id="3.40.50.80">
    <property type="entry name" value="Nucleotide-binding domain of ferredoxin-NADP reductase (FNR) module"/>
    <property type="match status" value="1"/>
</dbReference>
<feature type="transmembrane region" description="Helical" evidence="2">
    <location>
        <begin position="192"/>
        <end position="212"/>
    </location>
</feature>
<evidence type="ECO:0000313" key="4">
    <source>
        <dbReference type="EMBL" id="RLP82967.1"/>
    </source>
</evidence>
<dbReference type="InterPro" id="IPR050415">
    <property type="entry name" value="MRET"/>
</dbReference>
<accession>A0A3L7ARD9</accession>
<dbReference type="PROSITE" id="PS51384">
    <property type="entry name" value="FAD_FR"/>
    <property type="match status" value="1"/>
</dbReference>
<evidence type="ECO:0000256" key="2">
    <source>
        <dbReference type="SAM" id="Phobius"/>
    </source>
</evidence>